<proteinExistence type="predicted"/>
<reference evidence="2 3" key="1">
    <citation type="submission" date="2018-08" db="EMBL/GenBank/DDBJ databases">
        <title>Diversity &amp; Physiological Properties of Lignin-Decomposing Actinobacteria from Soil.</title>
        <authorList>
            <person name="Roh S.G."/>
            <person name="Kim S.B."/>
        </authorList>
    </citation>
    <scope>NUCLEOTIDE SEQUENCE [LARGE SCALE GENOMIC DNA]</scope>
    <source>
        <strain evidence="2 3">MMS17-GH009</strain>
    </source>
</reference>
<organism evidence="2 3">
    <name type="scientific">Kitasatospora xanthocidica</name>
    <dbReference type="NCBI Taxonomy" id="83382"/>
    <lineage>
        <taxon>Bacteria</taxon>
        <taxon>Bacillati</taxon>
        <taxon>Actinomycetota</taxon>
        <taxon>Actinomycetes</taxon>
        <taxon>Kitasatosporales</taxon>
        <taxon>Streptomycetaceae</taxon>
        <taxon>Kitasatospora</taxon>
    </lineage>
</organism>
<evidence type="ECO:0000313" key="2">
    <source>
        <dbReference type="EMBL" id="RGD57747.1"/>
    </source>
</evidence>
<name>A0A372ZR70_9ACTN</name>
<gene>
    <name evidence="2" type="ORF">DR950_08060</name>
</gene>
<evidence type="ECO:0000313" key="3">
    <source>
        <dbReference type="Proteomes" id="UP000263377"/>
    </source>
</evidence>
<sequence>MAALFAVAGLGLTAAPAQADAPPRATCNPEIEQVWDDIVTATVTPVVTEFTSFNVVPGTTGQQQQRLTQVAMITTKINNSADFNLSYSSALGQVGLKTGFQVETSRANTRTTDTSRTVNINAPGNYGIFRGFLRVDGEWTRYLCARSGQGTGYWIKANPNGTGYYTTYGAASEGVVLCSYPEPAGTVREAARLELCKH</sequence>
<accession>A0A372ZR70</accession>
<dbReference type="Proteomes" id="UP000263377">
    <property type="component" value="Unassembled WGS sequence"/>
</dbReference>
<feature type="signal peptide" evidence="1">
    <location>
        <begin position="1"/>
        <end position="19"/>
    </location>
</feature>
<dbReference type="AlphaFoldDB" id="A0A372ZR70"/>
<feature type="chain" id="PRO_5016952685" evidence="1">
    <location>
        <begin position="20"/>
        <end position="198"/>
    </location>
</feature>
<dbReference type="EMBL" id="QVIG01000001">
    <property type="protein sequence ID" value="RGD57747.1"/>
    <property type="molecule type" value="Genomic_DNA"/>
</dbReference>
<keyword evidence="1" id="KW-0732">Signal</keyword>
<keyword evidence="3" id="KW-1185">Reference proteome</keyword>
<protein>
    <submittedName>
        <fullName evidence="2">Uncharacterized protein</fullName>
    </submittedName>
</protein>
<evidence type="ECO:0000256" key="1">
    <source>
        <dbReference type="SAM" id="SignalP"/>
    </source>
</evidence>
<comment type="caution">
    <text evidence="2">The sequence shown here is derived from an EMBL/GenBank/DDBJ whole genome shotgun (WGS) entry which is preliminary data.</text>
</comment>